<keyword evidence="10" id="KW-1185">Reference proteome</keyword>
<organism evidence="9 10">
    <name type="scientific">Cellulomonas pakistanensis</name>
    <dbReference type="NCBI Taxonomy" id="992287"/>
    <lineage>
        <taxon>Bacteria</taxon>
        <taxon>Bacillati</taxon>
        <taxon>Actinomycetota</taxon>
        <taxon>Actinomycetes</taxon>
        <taxon>Micrococcales</taxon>
        <taxon>Cellulomonadaceae</taxon>
        <taxon>Cellulomonas</taxon>
    </lineage>
</organism>
<dbReference type="Proteomes" id="UP000642125">
    <property type="component" value="Unassembled WGS sequence"/>
</dbReference>
<sequence>MSVAHGTLAPMCGRYAQTRAEDQLERDLAIDRILGEHPGPSWNVAPTQDVPVVLERVEDDGPQRQLRQARWGLVPSWAKDVSIGSRMINARSETVLDKPAFRKAAAKRRALVPMDGYYEWQANERGPKTPYFLHGAEPLAAAGLYELWRDHSKADDDPARWLWTVTIITRPATDSLGHIHDRCPVLLPGHLWDEWLDPSITAADEVGAMLVNVPEPHLTPREVGRAVGNVANDGPGLVEPVTPAADA</sequence>
<proteinExistence type="inferred from homology"/>
<evidence type="ECO:0000313" key="10">
    <source>
        <dbReference type="Proteomes" id="UP000642125"/>
    </source>
</evidence>
<dbReference type="GO" id="GO:0106300">
    <property type="term" value="P:protein-DNA covalent cross-linking repair"/>
    <property type="evidence" value="ECO:0007669"/>
    <property type="project" value="InterPro"/>
</dbReference>
<gene>
    <name evidence="9" type="ORF">Cpa01nite_32060</name>
</gene>
<keyword evidence="2 8" id="KW-0645">Protease</keyword>
<dbReference type="GO" id="GO:0003697">
    <property type="term" value="F:single-stranded DNA binding"/>
    <property type="evidence" value="ECO:0007669"/>
    <property type="project" value="InterPro"/>
</dbReference>
<name>A0A919U7X7_9CELL</name>
<evidence type="ECO:0000256" key="1">
    <source>
        <dbReference type="ARBA" id="ARBA00008136"/>
    </source>
</evidence>
<dbReference type="PANTHER" id="PTHR13604">
    <property type="entry name" value="DC12-RELATED"/>
    <property type="match status" value="1"/>
</dbReference>
<reference evidence="9" key="1">
    <citation type="submission" date="2021-01" db="EMBL/GenBank/DDBJ databases">
        <title>Whole genome shotgun sequence of Cellulomonas pakistanensis NBRC 110800.</title>
        <authorList>
            <person name="Komaki H."/>
            <person name="Tamura T."/>
        </authorList>
    </citation>
    <scope>NUCLEOTIDE SEQUENCE</scope>
    <source>
        <strain evidence="9">NBRC 110800</strain>
    </source>
</reference>
<evidence type="ECO:0000256" key="6">
    <source>
        <dbReference type="ARBA" id="ARBA00023125"/>
    </source>
</evidence>
<protein>
    <recommendedName>
        <fullName evidence="8">Abasic site processing protein</fullName>
        <ecNumber evidence="8">3.4.-.-</ecNumber>
    </recommendedName>
</protein>
<accession>A0A919U7X7</accession>
<dbReference type="Gene3D" id="3.90.1680.10">
    <property type="entry name" value="SOS response associated peptidase-like"/>
    <property type="match status" value="1"/>
</dbReference>
<dbReference type="InterPro" id="IPR003738">
    <property type="entry name" value="SRAP"/>
</dbReference>
<evidence type="ECO:0000256" key="2">
    <source>
        <dbReference type="ARBA" id="ARBA00022670"/>
    </source>
</evidence>
<evidence type="ECO:0000256" key="5">
    <source>
        <dbReference type="ARBA" id="ARBA00023124"/>
    </source>
</evidence>
<comment type="caution">
    <text evidence="9">The sequence shown here is derived from an EMBL/GenBank/DDBJ whole genome shotgun (WGS) entry which is preliminary data.</text>
</comment>
<dbReference type="PANTHER" id="PTHR13604:SF0">
    <property type="entry name" value="ABASIC SITE PROCESSING PROTEIN HMCES"/>
    <property type="match status" value="1"/>
</dbReference>
<evidence type="ECO:0000256" key="4">
    <source>
        <dbReference type="ARBA" id="ARBA00022801"/>
    </source>
</evidence>
<dbReference type="EMBL" id="BONO01000029">
    <property type="protein sequence ID" value="GIG37825.1"/>
    <property type="molecule type" value="Genomic_DNA"/>
</dbReference>
<dbReference type="EC" id="3.4.-.-" evidence="8"/>
<dbReference type="GO" id="GO:0016829">
    <property type="term" value="F:lyase activity"/>
    <property type="evidence" value="ECO:0007669"/>
    <property type="project" value="UniProtKB-KW"/>
</dbReference>
<dbReference type="InterPro" id="IPR036590">
    <property type="entry name" value="SRAP-like"/>
</dbReference>
<dbReference type="GO" id="GO:0006508">
    <property type="term" value="P:proteolysis"/>
    <property type="evidence" value="ECO:0007669"/>
    <property type="project" value="UniProtKB-KW"/>
</dbReference>
<dbReference type="AlphaFoldDB" id="A0A919U7X7"/>
<evidence type="ECO:0000313" key="9">
    <source>
        <dbReference type="EMBL" id="GIG37825.1"/>
    </source>
</evidence>
<keyword evidence="7" id="KW-0456">Lyase</keyword>
<dbReference type="GO" id="GO:0008233">
    <property type="term" value="F:peptidase activity"/>
    <property type="evidence" value="ECO:0007669"/>
    <property type="project" value="UniProtKB-KW"/>
</dbReference>
<keyword evidence="5" id="KW-0190">Covalent protein-DNA linkage</keyword>
<dbReference type="Pfam" id="PF02586">
    <property type="entry name" value="SRAP"/>
    <property type="match status" value="1"/>
</dbReference>
<keyword evidence="4 8" id="KW-0378">Hydrolase</keyword>
<evidence type="ECO:0000256" key="3">
    <source>
        <dbReference type="ARBA" id="ARBA00022763"/>
    </source>
</evidence>
<keyword evidence="6" id="KW-0238">DNA-binding</keyword>
<keyword evidence="3" id="KW-0227">DNA damage</keyword>
<comment type="similarity">
    <text evidence="1 8">Belongs to the SOS response-associated peptidase family.</text>
</comment>
<evidence type="ECO:0000256" key="8">
    <source>
        <dbReference type="RuleBase" id="RU364100"/>
    </source>
</evidence>
<evidence type="ECO:0000256" key="7">
    <source>
        <dbReference type="ARBA" id="ARBA00023239"/>
    </source>
</evidence>
<dbReference type="SUPFAM" id="SSF143081">
    <property type="entry name" value="BB1717-like"/>
    <property type="match status" value="1"/>
</dbReference>